<reference evidence="2 3" key="1">
    <citation type="submission" date="2021-03" db="EMBL/GenBank/DDBJ databases">
        <title>Sequencing the genomes of 1000 actinobacteria strains.</title>
        <authorList>
            <person name="Klenk H.-P."/>
        </authorList>
    </citation>
    <scope>NUCLEOTIDE SEQUENCE [LARGE SCALE GENOMIC DNA]</scope>
    <source>
        <strain evidence="2 3">DSM 15454</strain>
    </source>
</reference>
<organism evidence="2 3">
    <name type="scientific">Paeniglutamicibacter psychrophenolicus</name>
    <dbReference type="NCBI Taxonomy" id="257454"/>
    <lineage>
        <taxon>Bacteria</taxon>
        <taxon>Bacillati</taxon>
        <taxon>Actinomycetota</taxon>
        <taxon>Actinomycetes</taxon>
        <taxon>Micrococcales</taxon>
        <taxon>Micrococcaceae</taxon>
        <taxon>Paeniglutamicibacter</taxon>
    </lineage>
</organism>
<keyword evidence="3" id="KW-1185">Reference proteome</keyword>
<dbReference type="Pfam" id="PF13630">
    <property type="entry name" value="SdpI"/>
    <property type="match status" value="1"/>
</dbReference>
<keyword evidence="1" id="KW-0812">Transmembrane</keyword>
<feature type="transmembrane region" description="Helical" evidence="1">
    <location>
        <begin position="6"/>
        <end position="24"/>
    </location>
</feature>
<gene>
    <name evidence="2" type="ORF">JOF46_002820</name>
</gene>
<keyword evidence="1" id="KW-1133">Transmembrane helix</keyword>
<name>A0ABS4WFC9_9MICC</name>
<proteinExistence type="predicted"/>
<evidence type="ECO:0000313" key="2">
    <source>
        <dbReference type="EMBL" id="MBP2374908.1"/>
    </source>
</evidence>
<accession>A0ABS4WFC9</accession>
<evidence type="ECO:0000256" key="1">
    <source>
        <dbReference type="SAM" id="Phobius"/>
    </source>
</evidence>
<protein>
    <submittedName>
        <fullName evidence="2">Membrane protein</fullName>
    </submittedName>
</protein>
<comment type="caution">
    <text evidence="2">The sequence shown here is derived from an EMBL/GenBank/DDBJ whole genome shotgun (WGS) entry which is preliminary data.</text>
</comment>
<dbReference type="Proteomes" id="UP000766570">
    <property type="component" value="Unassembled WGS sequence"/>
</dbReference>
<dbReference type="EMBL" id="JAGIOE010000001">
    <property type="protein sequence ID" value="MBP2374908.1"/>
    <property type="molecule type" value="Genomic_DNA"/>
</dbReference>
<dbReference type="InterPro" id="IPR025962">
    <property type="entry name" value="SdpI/YhfL"/>
</dbReference>
<evidence type="ECO:0000313" key="3">
    <source>
        <dbReference type="Proteomes" id="UP000766570"/>
    </source>
</evidence>
<keyword evidence="1" id="KW-0472">Membrane</keyword>
<feature type="transmembrane region" description="Helical" evidence="1">
    <location>
        <begin position="72"/>
        <end position="105"/>
    </location>
</feature>
<sequence>MELVGVLPFMIGLGLITLMARVLAPMMRDRKLPRNDRIGIKTRHTRANDTAWIEGHHAAAPHLVRAGRAGQLFLLAAALTCLPGWFAVAFALTGAGYLVAAAFLVLSGREANRVARTLANEAETTP</sequence>
<dbReference type="RefSeq" id="WP_209908070.1">
    <property type="nucleotide sequence ID" value="NZ_BAAAMI010000008.1"/>
</dbReference>